<comment type="caution">
    <text evidence="1">The sequence shown here is derived from an EMBL/GenBank/DDBJ whole genome shotgun (WGS) entry which is preliminary data.</text>
</comment>
<dbReference type="AlphaFoldDB" id="A0A0U9HZM1"/>
<name>A0A0U9HZM1_9BACI</name>
<reference evidence="2" key="1">
    <citation type="submission" date="2015-07" db="EMBL/GenBank/DDBJ databases">
        <title>Draft Genome Sequence of Oceanobacillus picturae Heshi-B3 that Was Isolated from Fermented Rice Bran with Aging Salted Mackerel, Which Was Named Heshiko as Traditional Fermented Seafood in Japan.</title>
        <authorList>
            <person name="Akuzawa S."/>
            <person name="Nakagawa J."/>
            <person name="Kanekatsu T."/>
            <person name="Kanesaki Y."/>
            <person name="Suzuki T."/>
        </authorList>
    </citation>
    <scope>NUCLEOTIDE SEQUENCE [LARGE SCALE GENOMIC DNA]</scope>
    <source>
        <strain evidence="2">Heshi-B3</strain>
    </source>
</reference>
<dbReference type="Proteomes" id="UP000052946">
    <property type="component" value="Unassembled WGS sequence"/>
</dbReference>
<sequence>MPKHPTNFYYALVEMLDNRFYILLNEHYPYLAFSSAVDFGNIKFIDRHDLNNRFSSYYRILSKRELSTPFNQKNLNKSELNRAELDQITFWEPQTVGQVIFNYWD</sequence>
<accession>A0A0U9HZM1</accession>
<evidence type="ECO:0000313" key="1">
    <source>
        <dbReference type="EMBL" id="GAQ18141.1"/>
    </source>
</evidence>
<protein>
    <submittedName>
        <fullName evidence="1">Uncharacterized protein</fullName>
    </submittedName>
</protein>
<proteinExistence type="predicted"/>
<gene>
    <name evidence="1" type="ORF">OPHB3_2080</name>
</gene>
<dbReference type="RefSeq" id="WP_238591017.1">
    <property type="nucleotide sequence ID" value="NZ_BBXV01000024.1"/>
</dbReference>
<organism evidence="1 2">
    <name type="scientific">Oceanobacillus picturae</name>
    <dbReference type="NCBI Taxonomy" id="171693"/>
    <lineage>
        <taxon>Bacteria</taxon>
        <taxon>Bacillati</taxon>
        <taxon>Bacillota</taxon>
        <taxon>Bacilli</taxon>
        <taxon>Bacillales</taxon>
        <taxon>Bacillaceae</taxon>
        <taxon>Oceanobacillus</taxon>
    </lineage>
</organism>
<dbReference type="EMBL" id="BBXV01000024">
    <property type="protein sequence ID" value="GAQ18141.1"/>
    <property type="molecule type" value="Genomic_DNA"/>
</dbReference>
<reference evidence="1 2" key="2">
    <citation type="journal article" date="2016" name="Genome Announc.">
        <title>Draft Genome Sequence of Oceanobacillus picturae Heshi-B3, Isolated from Fermented Rice Bran in a Traditional Japanese Seafood Dish.</title>
        <authorList>
            <person name="Akuzawa S."/>
            <person name="Nagaoka J."/>
            <person name="Kanekatsu M."/>
            <person name="Kanesaki Y."/>
            <person name="Suzuki T."/>
        </authorList>
    </citation>
    <scope>NUCLEOTIDE SEQUENCE [LARGE SCALE GENOMIC DNA]</scope>
    <source>
        <strain evidence="1 2">Heshi-B3</strain>
    </source>
</reference>
<evidence type="ECO:0000313" key="2">
    <source>
        <dbReference type="Proteomes" id="UP000052946"/>
    </source>
</evidence>